<protein>
    <submittedName>
        <fullName evidence="1">Uncharacterized protein</fullName>
    </submittedName>
</protein>
<comment type="caution">
    <text evidence="1">The sequence shown here is derived from an EMBL/GenBank/DDBJ whole genome shotgun (WGS) entry which is preliminary data.</text>
</comment>
<sequence length="76" mass="7222">MSAGNVVSSTSTVASPTGISVAVQSPLASVVTVVGLPSTSVIITSTPAIPASPASCTPFPLVSSNTVPLKSPTAGA</sequence>
<accession>A0A2T1N782</accession>
<dbReference type="AlphaFoldDB" id="A0A2T1N782"/>
<evidence type="ECO:0000313" key="1">
    <source>
        <dbReference type="EMBL" id="PSG87361.1"/>
    </source>
</evidence>
<proteinExistence type="predicted"/>
<keyword evidence="2" id="KW-1185">Reference proteome</keyword>
<dbReference type="EMBL" id="PXOT01000026">
    <property type="protein sequence ID" value="PSG87361.1"/>
    <property type="molecule type" value="Genomic_DNA"/>
</dbReference>
<evidence type="ECO:0000313" key="2">
    <source>
        <dbReference type="Proteomes" id="UP000238430"/>
    </source>
</evidence>
<gene>
    <name evidence="1" type="ORF">C7H61_12420</name>
</gene>
<name>A0A2T1N782_9FLAO</name>
<reference evidence="1 2" key="1">
    <citation type="submission" date="2018-03" db="EMBL/GenBank/DDBJ databases">
        <title>Mesoflavibacter sp. HG37 and Mesoflavibacter sp. HG96 sp.nov., two marine bacteria isolated from seawater of Western Pacific Ocean.</title>
        <authorList>
            <person name="Cheng H."/>
            <person name="Wu Y.-H."/>
            <person name="Guo L.-L."/>
            <person name="Xu X.-W."/>
        </authorList>
    </citation>
    <scope>NUCLEOTIDE SEQUENCE [LARGE SCALE GENOMIC DNA]</scope>
    <source>
        <strain evidence="1 2">KCTC 42117</strain>
    </source>
</reference>
<dbReference type="Proteomes" id="UP000238430">
    <property type="component" value="Unassembled WGS sequence"/>
</dbReference>
<organism evidence="1 2">
    <name type="scientific">Mesoflavibacter zeaxanthinifaciens subsp. sabulilitoris</name>
    <dbReference type="NCBI Taxonomy" id="1520893"/>
    <lineage>
        <taxon>Bacteria</taxon>
        <taxon>Pseudomonadati</taxon>
        <taxon>Bacteroidota</taxon>
        <taxon>Flavobacteriia</taxon>
        <taxon>Flavobacteriales</taxon>
        <taxon>Flavobacteriaceae</taxon>
        <taxon>Mesoflavibacter</taxon>
    </lineage>
</organism>